<reference evidence="2 3" key="1">
    <citation type="submission" date="2018-10" db="EMBL/GenBank/DDBJ databases">
        <title>Genomic Encyclopedia of Archaeal and Bacterial Type Strains, Phase II (KMG-II): from individual species to whole genera.</title>
        <authorList>
            <person name="Goeker M."/>
        </authorList>
    </citation>
    <scope>NUCLEOTIDE SEQUENCE [LARGE SCALE GENOMIC DNA]</scope>
    <source>
        <strain evidence="2 3">DSM 18602</strain>
    </source>
</reference>
<gene>
    <name evidence="2" type="ORF">BDD43_0011</name>
</gene>
<feature type="chain" id="PRO_5019803513" description="Concanavalin A-like lectin/glucanase superfamily protein" evidence="1">
    <location>
        <begin position="22"/>
        <end position="461"/>
    </location>
</feature>
<evidence type="ECO:0000313" key="3">
    <source>
        <dbReference type="Proteomes" id="UP000268007"/>
    </source>
</evidence>
<dbReference type="Gene3D" id="2.60.120.560">
    <property type="entry name" value="Exo-inulinase, domain 1"/>
    <property type="match status" value="1"/>
</dbReference>
<protein>
    <recommendedName>
        <fullName evidence="4">Concanavalin A-like lectin/glucanase superfamily protein</fullName>
    </recommendedName>
</protein>
<dbReference type="Gene3D" id="2.60.120.200">
    <property type="match status" value="1"/>
</dbReference>
<comment type="caution">
    <text evidence="2">The sequence shown here is derived from an EMBL/GenBank/DDBJ whole genome shotgun (WGS) entry which is preliminary data.</text>
</comment>
<sequence>MKRTILYLMLLSGFVFHHARAQTVGKEQFEFGNFGPGSGGKLSQEKGVMHLNSQKTQHCFYDADSYSFAWQKQPFPYDDCSKSTVTVKINKFKIGTAGIMMRSGIGVGAANVHLEVGATGDVLLFWRKTDSEMTSYTRVAGSLPFPMELKLVRQGTVFTSYYKTEKGEWAKGASAIAEVGPEQLIGFYGCSGSSSQVGYGEEINPNMDVTFSDWTFHYEENFIAPEKDFKDKMPVKPGTLLRDNFDDGSLSNAPASIINPVWAGIKYGNLPIDKDGGRYWRKVGDGTFYLGNKKWADYQVGIDVSFDTASKATTEFQMQVRYQNIATYGTPRYYSVALREGNKLFFEKNEAGVISFSKSVNVPRYFDGAKHNLAVKMLDRSYEVYYDGKKVIEGVDTDHPVTYGSICLKFIDVSMNLDNLEVIKIEDPINGVADNYLQDYYDAPIPEYLKKYETVTPPAKK</sequence>
<proteinExistence type="predicted"/>
<keyword evidence="3" id="KW-1185">Reference proteome</keyword>
<evidence type="ECO:0008006" key="4">
    <source>
        <dbReference type="Google" id="ProtNLM"/>
    </source>
</evidence>
<dbReference type="AlphaFoldDB" id="A0A495IT17"/>
<evidence type="ECO:0000256" key="1">
    <source>
        <dbReference type="SAM" id="SignalP"/>
    </source>
</evidence>
<keyword evidence="1" id="KW-0732">Signal</keyword>
<dbReference type="RefSeq" id="WP_121195525.1">
    <property type="nucleotide sequence ID" value="NZ_RBKU01000001.1"/>
</dbReference>
<name>A0A495IT17_9SPHI</name>
<dbReference type="EMBL" id="RBKU01000001">
    <property type="protein sequence ID" value="RKR79925.1"/>
    <property type="molecule type" value="Genomic_DNA"/>
</dbReference>
<accession>A0A495IT17</accession>
<dbReference type="OrthoDB" id="9757809at2"/>
<feature type="signal peptide" evidence="1">
    <location>
        <begin position="1"/>
        <end position="21"/>
    </location>
</feature>
<evidence type="ECO:0000313" key="2">
    <source>
        <dbReference type="EMBL" id="RKR79925.1"/>
    </source>
</evidence>
<dbReference type="Proteomes" id="UP000268007">
    <property type="component" value="Unassembled WGS sequence"/>
</dbReference>
<organism evidence="2 3">
    <name type="scientific">Mucilaginibacter gracilis</name>
    <dbReference type="NCBI Taxonomy" id="423350"/>
    <lineage>
        <taxon>Bacteria</taxon>
        <taxon>Pseudomonadati</taxon>
        <taxon>Bacteroidota</taxon>
        <taxon>Sphingobacteriia</taxon>
        <taxon>Sphingobacteriales</taxon>
        <taxon>Sphingobacteriaceae</taxon>
        <taxon>Mucilaginibacter</taxon>
    </lineage>
</organism>